<evidence type="ECO:0000259" key="5">
    <source>
        <dbReference type="Pfam" id="PF05175"/>
    </source>
</evidence>
<dbReference type="Proteomes" id="UP000032352">
    <property type="component" value="Chromosome"/>
</dbReference>
<dbReference type="GO" id="GO:0008276">
    <property type="term" value="F:protein methyltransferase activity"/>
    <property type="evidence" value="ECO:0007669"/>
    <property type="project" value="TreeGrafter"/>
</dbReference>
<evidence type="ECO:0000313" key="6">
    <source>
        <dbReference type="EMBL" id="WDE07902.1"/>
    </source>
</evidence>
<dbReference type="GO" id="GO:0035657">
    <property type="term" value="C:eRF1 methyltransferase complex"/>
    <property type="evidence" value="ECO:0007669"/>
    <property type="project" value="TreeGrafter"/>
</dbReference>
<keyword evidence="3" id="KW-0808">Transferase</keyword>
<evidence type="ECO:0000256" key="2">
    <source>
        <dbReference type="ARBA" id="ARBA00022603"/>
    </source>
</evidence>
<dbReference type="InterPro" id="IPR002052">
    <property type="entry name" value="DNA_methylase_N6_adenine_CS"/>
</dbReference>
<dbReference type="KEGG" id="tvd:SG34_014045"/>
<feature type="domain" description="Methyltransferase small" evidence="5">
    <location>
        <begin position="40"/>
        <end position="146"/>
    </location>
</feature>
<dbReference type="Gene3D" id="3.40.50.150">
    <property type="entry name" value="Vaccinia Virus protein VP39"/>
    <property type="match status" value="1"/>
</dbReference>
<dbReference type="InterPro" id="IPR029063">
    <property type="entry name" value="SAM-dependent_MTases_sf"/>
</dbReference>
<evidence type="ECO:0000256" key="1">
    <source>
        <dbReference type="ARBA" id="ARBA00006149"/>
    </source>
</evidence>
<dbReference type="SUPFAM" id="SSF53335">
    <property type="entry name" value="S-adenosyl-L-methionine-dependent methyltransferases"/>
    <property type="match status" value="1"/>
</dbReference>
<evidence type="ECO:0000256" key="4">
    <source>
        <dbReference type="ARBA" id="ARBA00022691"/>
    </source>
</evidence>
<dbReference type="PRINTS" id="PR00507">
    <property type="entry name" value="N12N6MTFRASE"/>
</dbReference>
<dbReference type="GO" id="GO:0008170">
    <property type="term" value="F:N-methyltransferase activity"/>
    <property type="evidence" value="ECO:0007669"/>
    <property type="project" value="UniProtKB-ARBA"/>
</dbReference>
<dbReference type="PROSITE" id="PS00092">
    <property type="entry name" value="N6_MTASE"/>
    <property type="match status" value="1"/>
</dbReference>
<dbReference type="InterPro" id="IPR052190">
    <property type="entry name" value="Euk-Arch_PrmC-MTase"/>
</dbReference>
<dbReference type="GO" id="GO:0003676">
    <property type="term" value="F:nucleic acid binding"/>
    <property type="evidence" value="ECO:0007669"/>
    <property type="project" value="InterPro"/>
</dbReference>
<dbReference type="GO" id="GO:0008757">
    <property type="term" value="F:S-adenosylmethionine-dependent methyltransferase activity"/>
    <property type="evidence" value="ECO:0007669"/>
    <property type="project" value="TreeGrafter"/>
</dbReference>
<evidence type="ECO:0000313" key="7">
    <source>
        <dbReference type="Proteomes" id="UP000032352"/>
    </source>
</evidence>
<dbReference type="PANTHER" id="PTHR45875:SF1">
    <property type="entry name" value="METHYLTRANSFERASE N6AMT1"/>
    <property type="match status" value="1"/>
</dbReference>
<name>A0AAF0C9V1_9GAMM</name>
<comment type="similarity">
    <text evidence="1">Belongs to the eukaryotic/archaeal PrmC-related family.</text>
</comment>
<dbReference type="RefSeq" id="WP_053046575.1">
    <property type="nucleotide sequence ID" value="NZ_CP059733.1"/>
</dbReference>
<keyword evidence="4" id="KW-0949">S-adenosyl-L-methionine</keyword>
<dbReference type="CDD" id="cd02440">
    <property type="entry name" value="AdoMet_MTases"/>
    <property type="match status" value="1"/>
</dbReference>
<dbReference type="InterPro" id="IPR007848">
    <property type="entry name" value="Small_mtfrase_dom"/>
</dbReference>
<dbReference type="Pfam" id="PF05175">
    <property type="entry name" value="MTS"/>
    <property type="match status" value="1"/>
</dbReference>
<reference evidence="6 7" key="2">
    <citation type="journal article" date="2022" name="Mar. Drugs">
        <title>Bioassay-Guided Fractionation Leads to the Detection of Cholic Acid Generated by the Rare Thalassomonas sp.</title>
        <authorList>
            <person name="Pheiffer F."/>
            <person name="Schneider Y.K."/>
            <person name="Hansen E.H."/>
            <person name="Andersen J.H."/>
            <person name="Isaksson J."/>
            <person name="Busche T."/>
            <person name="R C."/>
            <person name="Kalinowski J."/>
            <person name="Zyl L.V."/>
            <person name="Trindade M."/>
        </authorList>
    </citation>
    <scope>NUCLEOTIDE SEQUENCE [LARGE SCALE GENOMIC DNA]</scope>
    <source>
        <strain evidence="6 7">XOM25</strain>
    </source>
</reference>
<accession>A0AAF0C9V1</accession>
<dbReference type="GO" id="GO:0032259">
    <property type="term" value="P:methylation"/>
    <property type="evidence" value="ECO:0007669"/>
    <property type="project" value="UniProtKB-KW"/>
</dbReference>
<reference evidence="6 7" key="1">
    <citation type="journal article" date="2015" name="Genome Announc.">
        <title>Draft Genome Sequences of Marine Isolates of Thalassomonas viridans and Thalassomonas actiniarum.</title>
        <authorList>
            <person name="Olonade I."/>
            <person name="van Zyl L.J."/>
            <person name="Trindade M."/>
        </authorList>
    </citation>
    <scope>NUCLEOTIDE SEQUENCE [LARGE SCALE GENOMIC DNA]</scope>
    <source>
        <strain evidence="6 7">XOM25</strain>
    </source>
</reference>
<dbReference type="AlphaFoldDB" id="A0AAF0C9V1"/>
<keyword evidence="7" id="KW-1185">Reference proteome</keyword>
<keyword evidence="2 6" id="KW-0489">Methyltransferase</keyword>
<protein>
    <submittedName>
        <fullName evidence="6">Methyltransferase</fullName>
    </submittedName>
</protein>
<dbReference type="EMBL" id="CP059733">
    <property type="protein sequence ID" value="WDE07902.1"/>
    <property type="molecule type" value="Genomic_DNA"/>
</dbReference>
<evidence type="ECO:0000256" key="3">
    <source>
        <dbReference type="ARBA" id="ARBA00022679"/>
    </source>
</evidence>
<proteinExistence type="inferred from homology"/>
<sequence length="225" mass="25559">MNWQQLKTRSLKFLLGKTLKLFLQYYYLKSPRRMTYRHLQLKVDPGVFHPGLFFSSKYLADFISTLALENKTFLDLGTGSGLLALSAASCGARVVATDINPLAIANAGENARKNNLALTLLRSDLFDRITSRFDVIVINPPYFNKTPENPAQAAWYCGENFDYFTRLFSQLKTYTGQQSQVFMVLSDGCALDKINALARLQQLRLELVTSKNFIIEKNYIFQITA</sequence>
<organism evidence="6 7">
    <name type="scientific">Thalassomonas viridans</name>
    <dbReference type="NCBI Taxonomy" id="137584"/>
    <lineage>
        <taxon>Bacteria</taxon>
        <taxon>Pseudomonadati</taxon>
        <taxon>Pseudomonadota</taxon>
        <taxon>Gammaproteobacteria</taxon>
        <taxon>Alteromonadales</taxon>
        <taxon>Colwelliaceae</taxon>
        <taxon>Thalassomonas</taxon>
    </lineage>
</organism>
<dbReference type="PANTHER" id="PTHR45875">
    <property type="entry name" value="METHYLTRANSFERASE N6AMT1"/>
    <property type="match status" value="1"/>
</dbReference>
<gene>
    <name evidence="6" type="ORF">SG34_014045</name>
</gene>